<dbReference type="STRING" id="649760.HMPREF0971_03106"/>
<gene>
    <name evidence="1" type="ORF">HMPREF0971_03106</name>
</gene>
<evidence type="ECO:0000313" key="1">
    <source>
        <dbReference type="EMBL" id="EFB30529.1"/>
    </source>
</evidence>
<comment type="caution">
    <text evidence="1">The sequence shown here is derived from an EMBL/GenBank/DDBJ whole genome shotgun (WGS) entry which is preliminary data.</text>
</comment>
<accession>D1QVR6</accession>
<dbReference type="AlphaFoldDB" id="D1QVR6"/>
<sequence>MFAGYKISCFFPIVVSLKNRKVNIFVRNESSARFIQGAS</sequence>
<dbReference type="EMBL" id="ACUZ02000058">
    <property type="protein sequence ID" value="EFB30529.1"/>
    <property type="molecule type" value="Genomic_DNA"/>
</dbReference>
<proteinExistence type="predicted"/>
<protein>
    <submittedName>
        <fullName evidence="1">Uncharacterized protein</fullName>
    </submittedName>
</protein>
<dbReference type="HOGENOM" id="CLU_3314775_0_0_10"/>
<name>D1QVR6_9BACT</name>
<organism evidence="1 2">
    <name type="scientific">Segatella oris F0302</name>
    <dbReference type="NCBI Taxonomy" id="649760"/>
    <lineage>
        <taxon>Bacteria</taxon>
        <taxon>Pseudomonadati</taxon>
        <taxon>Bacteroidota</taxon>
        <taxon>Bacteroidia</taxon>
        <taxon>Bacteroidales</taxon>
        <taxon>Prevotellaceae</taxon>
        <taxon>Segatella</taxon>
    </lineage>
</organism>
<dbReference type="Proteomes" id="UP000004079">
    <property type="component" value="Unassembled WGS sequence"/>
</dbReference>
<evidence type="ECO:0000313" key="2">
    <source>
        <dbReference type="Proteomes" id="UP000004079"/>
    </source>
</evidence>
<reference evidence="1 2" key="1">
    <citation type="submission" date="2009-11" db="EMBL/GenBank/DDBJ databases">
        <authorList>
            <person name="Weinstock G."/>
            <person name="Sodergren E."/>
            <person name="Clifton S."/>
            <person name="Fulton L."/>
            <person name="Fulton B."/>
            <person name="Courtney L."/>
            <person name="Fronick C."/>
            <person name="Harrison M."/>
            <person name="Strong C."/>
            <person name="Farmer C."/>
            <person name="Delahaunty K."/>
            <person name="Markovic C."/>
            <person name="Hall O."/>
            <person name="Minx P."/>
            <person name="Tomlinson C."/>
            <person name="Mitreva M."/>
            <person name="Nelson J."/>
            <person name="Hou S."/>
            <person name="Wollam A."/>
            <person name="Pepin K.H."/>
            <person name="Johnson M."/>
            <person name="Bhonagiri V."/>
            <person name="Nash W.E."/>
            <person name="Warren W."/>
            <person name="Chinwalla A."/>
            <person name="Mardis E.R."/>
            <person name="Wilson R.K."/>
        </authorList>
    </citation>
    <scope>NUCLEOTIDE SEQUENCE [LARGE SCALE GENOMIC DNA]</scope>
    <source>
        <strain evidence="1 2">F0302</strain>
    </source>
</reference>